<protein>
    <submittedName>
        <fullName evidence="2">DUF3068 domain-containing protein</fullName>
    </submittedName>
</protein>
<dbReference type="AlphaFoldDB" id="A0A941IUF3"/>
<evidence type="ECO:0000256" key="1">
    <source>
        <dbReference type="SAM" id="Phobius"/>
    </source>
</evidence>
<dbReference type="InterPro" id="IPR021424">
    <property type="entry name" value="PorA"/>
</dbReference>
<name>A0A941IUF3_9ACTN</name>
<reference evidence="2" key="1">
    <citation type="submission" date="2021-04" db="EMBL/GenBank/DDBJ databases">
        <title>Genome based classification of Actinospica acidithermotolerans sp. nov., an actinobacterium isolated from an Indonesian hot spring.</title>
        <authorList>
            <person name="Kusuma A.B."/>
            <person name="Putra K.E."/>
            <person name="Nafisah S."/>
            <person name="Loh J."/>
            <person name="Nouioui I."/>
            <person name="Goodfellow M."/>
        </authorList>
    </citation>
    <scope>NUCLEOTIDE SEQUENCE</scope>
    <source>
        <strain evidence="2">CSCA 57</strain>
    </source>
</reference>
<organism evidence="2 3">
    <name type="scientific">Actinospica durhamensis</name>
    <dbReference type="NCBI Taxonomy" id="1508375"/>
    <lineage>
        <taxon>Bacteria</taxon>
        <taxon>Bacillati</taxon>
        <taxon>Actinomycetota</taxon>
        <taxon>Actinomycetes</taxon>
        <taxon>Catenulisporales</taxon>
        <taxon>Actinospicaceae</taxon>
        <taxon>Actinospica</taxon>
    </lineage>
</organism>
<keyword evidence="1" id="KW-0472">Membrane</keyword>
<sequence length="346" mass="35346">MRKSTAAFVAGAVFLAGTAGVIRFVVLPGQERVQSSTNTTMDYAGSASFLDMKAVAAGNLEQAFAKDVPFTATEQYKTVAINGGEALMSDATTISGPAAAALGNQQALWSVDRTSLQPAAIPAGSGALAHTGLAIGFPVHPAAADAQWWDSATQTAGTAKYVTTEEHGGRSTYLFTVDINGAVKDPGLLSKFPASVPSTLLTALASTMPTSQQQLLASAMPAGTPVVTVPLTYTVDTKESMWIDTVTGETIDATQTQAVTAQMTTPAGAVPLVPVLTVDLKMPPAAVSAAADKASSDAGKILWLGTATPIALAILALALLAAAIWTIRKGAEGGKRETAREAATEK</sequence>
<keyword evidence="3" id="KW-1185">Reference proteome</keyword>
<gene>
    <name evidence="2" type="ORF">KDL01_29180</name>
</gene>
<evidence type="ECO:0000313" key="2">
    <source>
        <dbReference type="EMBL" id="MBR7837388.1"/>
    </source>
</evidence>
<comment type="caution">
    <text evidence="2">The sequence shown here is derived from an EMBL/GenBank/DDBJ whole genome shotgun (WGS) entry which is preliminary data.</text>
</comment>
<keyword evidence="1" id="KW-1133">Transmembrane helix</keyword>
<dbReference type="EMBL" id="JAGSOG010000200">
    <property type="protein sequence ID" value="MBR7837388.1"/>
    <property type="molecule type" value="Genomic_DNA"/>
</dbReference>
<dbReference type="RefSeq" id="WP_212531856.1">
    <property type="nucleotide sequence ID" value="NZ_JAGSOG010000200.1"/>
</dbReference>
<dbReference type="Pfam" id="PF11271">
    <property type="entry name" value="PorA"/>
    <property type="match status" value="1"/>
</dbReference>
<evidence type="ECO:0000313" key="3">
    <source>
        <dbReference type="Proteomes" id="UP000675781"/>
    </source>
</evidence>
<accession>A0A941IUF3</accession>
<dbReference type="Proteomes" id="UP000675781">
    <property type="component" value="Unassembled WGS sequence"/>
</dbReference>
<feature type="transmembrane region" description="Helical" evidence="1">
    <location>
        <begin position="301"/>
        <end position="327"/>
    </location>
</feature>
<proteinExistence type="predicted"/>
<keyword evidence="1" id="KW-0812">Transmembrane</keyword>